<name>A0A5C6VLZ5_9BURK</name>
<dbReference type="Proteomes" id="UP000321776">
    <property type="component" value="Unassembled WGS sequence"/>
</dbReference>
<evidence type="ECO:0000313" key="1">
    <source>
        <dbReference type="EMBL" id="MEM5341648.1"/>
    </source>
</evidence>
<dbReference type="RefSeq" id="WP_147233159.1">
    <property type="nucleotide sequence ID" value="NZ_JAZHFZ010000056.1"/>
</dbReference>
<keyword evidence="4" id="KW-1185">Reference proteome</keyword>
<comment type="caution">
    <text evidence="2">The sequence shown here is derived from an EMBL/GenBank/DDBJ whole genome shotgun (WGS) entry which is preliminary data.</text>
</comment>
<reference evidence="1 4" key="3">
    <citation type="submission" date="2024-01" db="EMBL/GenBank/DDBJ databases">
        <title>The diversity of rhizobia nodulating Mimosa spp. in eleven states of Brazil covering several biomes is determined by host plant, location, and edaphic factors.</title>
        <authorList>
            <person name="Rouws L."/>
            <person name="Barauna A."/>
            <person name="Beukes C."/>
            <person name="De Faria S.M."/>
            <person name="Gross E."/>
            <person name="Dos Reis Junior F.B."/>
            <person name="Simon M."/>
            <person name="Maluk M."/>
            <person name="Odee D.W."/>
            <person name="Kenicer G."/>
            <person name="Young J.P.W."/>
            <person name="Reis V.M."/>
            <person name="Zilli J."/>
            <person name="James E.K."/>
        </authorList>
    </citation>
    <scope>NUCLEOTIDE SEQUENCE [LARGE SCALE GENOMIC DNA]</scope>
    <source>
        <strain evidence="1 4">JPY530</strain>
    </source>
</reference>
<dbReference type="EMBL" id="VOQS01000001">
    <property type="protein sequence ID" value="TXC86502.1"/>
    <property type="molecule type" value="Genomic_DNA"/>
</dbReference>
<protein>
    <submittedName>
        <fullName evidence="2">Uncharacterized protein</fullName>
    </submittedName>
</protein>
<evidence type="ECO:0000313" key="4">
    <source>
        <dbReference type="Proteomes" id="UP001481677"/>
    </source>
</evidence>
<proteinExistence type="predicted"/>
<evidence type="ECO:0000313" key="3">
    <source>
        <dbReference type="Proteomes" id="UP000321776"/>
    </source>
</evidence>
<organism evidence="2 3">
    <name type="scientific">Paraburkholderia azotifigens</name>
    <dbReference type="NCBI Taxonomy" id="2057004"/>
    <lineage>
        <taxon>Bacteria</taxon>
        <taxon>Pseudomonadati</taxon>
        <taxon>Pseudomonadota</taxon>
        <taxon>Betaproteobacteria</taxon>
        <taxon>Burkholderiales</taxon>
        <taxon>Burkholderiaceae</taxon>
        <taxon>Paraburkholderia</taxon>
    </lineage>
</organism>
<evidence type="ECO:0000313" key="2">
    <source>
        <dbReference type="EMBL" id="TXC86502.1"/>
    </source>
</evidence>
<dbReference type="Proteomes" id="UP001481677">
    <property type="component" value="Unassembled WGS sequence"/>
</dbReference>
<reference evidence="2 3" key="1">
    <citation type="journal article" date="2018" name="Int. J. Syst. Evol. Microbiol.">
        <title>Paraburkholderia azotifigens sp. nov., a nitrogen-fixing bacterium isolated from paddy soil.</title>
        <authorList>
            <person name="Choi G.M."/>
            <person name="Im W.T."/>
        </authorList>
    </citation>
    <scope>NUCLEOTIDE SEQUENCE [LARGE SCALE GENOMIC DNA]</scope>
    <source>
        <strain evidence="2 3">NF 2-5-3</strain>
    </source>
</reference>
<dbReference type="AlphaFoldDB" id="A0A5C6VLZ5"/>
<accession>A0A5C6VLZ5</accession>
<gene>
    <name evidence="2" type="ORF">FRZ40_02295</name>
    <name evidence="1" type="ORF">V4C56_18745</name>
</gene>
<dbReference type="EMBL" id="JAZHGA010000012">
    <property type="protein sequence ID" value="MEM5341648.1"/>
    <property type="molecule type" value="Genomic_DNA"/>
</dbReference>
<sequence length="77" mass="8346">MGKYFLREREIAEPDAANAWFAYAAGHGMDIPKAISIWEDAATNEGAESRRLVGQAGIRVDLSEAGHMGLRPESQGT</sequence>
<reference evidence="2" key="2">
    <citation type="submission" date="2019-08" db="EMBL/GenBank/DDBJ databases">
        <authorList>
            <person name="Im W.-T."/>
        </authorList>
    </citation>
    <scope>NUCLEOTIDE SEQUENCE</scope>
    <source>
        <strain evidence="2">NF 2-5-3</strain>
    </source>
</reference>